<dbReference type="RefSeq" id="WP_150941776.1">
    <property type="nucleotide sequence ID" value="NZ_VCMV01000002.1"/>
</dbReference>
<dbReference type="InterPro" id="IPR058982">
    <property type="entry name" value="Beta-barrel_AprE"/>
</dbReference>
<evidence type="ECO:0000256" key="1">
    <source>
        <dbReference type="SAM" id="Coils"/>
    </source>
</evidence>
<sequence>MNQSFFRPQALDGAENSAAAVPTAPLSWRLLGSFLVAATLLIVVFVSTAGYARKETAIGALVSTEGVARVSARRHGVVTMLRVREGDRVRVGDPLFTIDSQQGLEGGGTLGATLLASLDAQTRLIREQIAADPARVANEIVRLDATIESVLAQRDAIAAQRALQVERAGAAEERRETLFQLYQKGSVTKLALQVQEETVRATRQDLAELDEELATNGRELQQARLQRDGLPVQARERLSQRRLDLADRERERSEIEARGAQVIRAPVAGLVTALQVGPGQAVDPNRPLLTLVPDGAELRAELFVPSRAIGFVEPGQRVRLMIDAFPYQSFGSKDGMVETVSQAILAPDELFGKVALKEPAYRVTVRLKDQAMRAFGRDVPLQPDMSLQADIVLEERSLMAWLFEPLFSLRGRM</sequence>
<dbReference type="InterPro" id="IPR050739">
    <property type="entry name" value="MFP"/>
</dbReference>
<proteinExistence type="predicted"/>
<keyword evidence="1" id="KW-0175">Coiled coil</keyword>
<dbReference type="Pfam" id="PF25973">
    <property type="entry name" value="BSH_CzcB"/>
    <property type="match status" value="1"/>
</dbReference>
<dbReference type="Gene3D" id="2.40.50.100">
    <property type="match status" value="1"/>
</dbReference>
<feature type="transmembrane region" description="Helical" evidence="2">
    <location>
        <begin position="30"/>
        <end position="52"/>
    </location>
</feature>
<dbReference type="PANTHER" id="PTHR30386:SF28">
    <property type="entry name" value="EXPORTED PROTEIN"/>
    <property type="match status" value="1"/>
</dbReference>
<dbReference type="Proteomes" id="UP000325684">
    <property type="component" value="Unassembled WGS sequence"/>
</dbReference>
<accession>A0A5N3PID3</accession>
<dbReference type="EMBL" id="VCMV01000002">
    <property type="protein sequence ID" value="KAB0269511.1"/>
    <property type="molecule type" value="Genomic_DNA"/>
</dbReference>
<keyword evidence="2" id="KW-1133">Transmembrane helix</keyword>
<evidence type="ECO:0000256" key="2">
    <source>
        <dbReference type="SAM" id="Phobius"/>
    </source>
</evidence>
<keyword evidence="2" id="KW-0812">Transmembrane</keyword>
<dbReference type="Gene3D" id="2.40.30.170">
    <property type="match status" value="1"/>
</dbReference>
<dbReference type="PRINTS" id="PR01490">
    <property type="entry name" value="RTXTOXIND"/>
</dbReference>
<feature type="domain" description="CzcB-like barrel-sandwich hybrid" evidence="3">
    <location>
        <begin position="67"/>
        <end position="290"/>
    </location>
</feature>
<reference evidence="5 6" key="1">
    <citation type="journal article" date="2019" name="Microorganisms">
        <title>Genome Insights into the Novel Species Microvirga brassicacearum, a Rapeseed Endophyte with Biotechnological Potential.</title>
        <authorList>
            <person name="Jimenez-Gomez A."/>
            <person name="Saati-Santamaria Z."/>
            <person name="Igual J.M."/>
            <person name="Rivas R."/>
            <person name="Mateos P.F."/>
            <person name="Garcia-Fraile P."/>
        </authorList>
    </citation>
    <scope>NUCLEOTIDE SEQUENCE [LARGE SCALE GENOMIC DNA]</scope>
    <source>
        <strain evidence="5 6">CDVBN77</strain>
    </source>
</reference>
<evidence type="ECO:0000259" key="4">
    <source>
        <dbReference type="Pfam" id="PF26002"/>
    </source>
</evidence>
<dbReference type="InterPro" id="IPR058647">
    <property type="entry name" value="BSH_CzcB-like"/>
</dbReference>
<keyword evidence="2" id="KW-0472">Membrane</keyword>
<comment type="caution">
    <text evidence="5">The sequence shown here is derived from an EMBL/GenBank/DDBJ whole genome shotgun (WGS) entry which is preliminary data.</text>
</comment>
<feature type="domain" description="AprE-like beta-barrel" evidence="4">
    <location>
        <begin position="299"/>
        <end position="392"/>
    </location>
</feature>
<organism evidence="5 6">
    <name type="scientific">Microvirga brassicacearum</name>
    <dbReference type="NCBI Taxonomy" id="2580413"/>
    <lineage>
        <taxon>Bacteria</taxon>
        <taxon>Pseudomonadati</taxon>
        <taxon>Pseudomonadota</taxon>
        <taxon>Alphaproteobacteria</taxon>
        <taxon>Hyphomicrobiales</taxon>
        <taxon>Methylobacteriaceae</taxon>
        <taxon>Microvirga</taxon>
    </lineage>
</organism>
<evidence type="ECO:0000313" key="5">
    <source>
        <dbReference type="EMBL" id="KAB0269511.1"/>
    </source>
</evidence>
<name>A0A5N3PID3_9HYPH</name>
<gene>
    <name evidence="5" type="ORF">FEZ63_01010</name>
</gene>
<dbReference type="Pfam" id="PF26002">
    <property type="entry name" value="Beta-barrel_AprE"/>
    <property type="match status" value="1"/>
</dbReference>
<feature type="coiled-coil region" evidence="1">
    <location>
        <begin position="192"/>
        <end position="226"/>
    </location>
</feature>
<dbReference type="PANTHER" id="PTHR30386">
    <property type="entry name" value="MEMBRANE FUSION SUBUNIT OF EMRAB-TOLC MULTIDRUG EFFLUX PUMP"/>
    <property type="match status" value="1"/>
</dbReference>
<evidence type="ECO:0000259" key="3">
    <source>
        <dbReference type="Pfam" id="PF25973"/>
    </source>
</evidence>
<dbReference type="AlphaFoldDB" id="A0A5N3PID3"/>
<dbReference type="OrthoDB" id="9810980at2"/>
<protein>
    <submittedName>
        <fullName evidence="5">HlyD family efflux transporter periplasmic adaptor subunit</fullName>
    </submittedName>
</protein>
<evidence type="ECO:0000313" key="6">
    <source>
        <dbReference type="Proteomes" id="UP000325684"/>
    </source>
</evidence>
<keyword evidence="6" id="KW-1185">Reference proteome</keyword>